<gene>
    <name evidence="2" type="ORF">Tco_1109723</name>
</gene>
<evidence type="ECO:0000313" key="2">
    <source>
        <dbReference type="EMBL" id="GJT99384.1"/>
    </source>
</evidence>
<reference evidence="2" key="2">
    <citation type="submission" date="2022-01" db="EMBL/GenBank/DDBJ databases">
        <authorList>
            <person name="Yamashiro T."/>
            <person name="Shiraishi A."/>
            <person name="Satake H."/>
            <person name="Nakayama K."/>
        </authorList>
    </citation>
    <scope>NUCLEOTIDE SEQUENCE</scope>
</reference>
<evidence type="ECO:0000256" key="1">
    <source>
        <dbReference type="SAM" id="MobiDB-lite"/>
    </source>
</evidence>
<accession>A0ABQ5IGU2</accession>
<keyword evidence="3" id="KW-1185">Reference proteome</keyword>
<feature type="non-terminal residue" evidence="2">
    <location>
        <position position="66"/>
    </location>
</feature>
<sequence length="66" mass="7778">MTTGAWTTVSHRRATTHQHLPPRQTATTNPTNIYAQKTHMITYYFTHFPTNWNHVVMKEVFSRYGL</sequence>
<comment type="caution">
    <text evidence="2">The sequence shown here is derived from an EMBL/GenBank/DDBJ whole genome shotgun (WGS) entry which is preliminary data.</text>
</comment>
<organism evidence="2 3">
    <name type="scientific">Tanacetum coccineum</name>
    <dbReference type="NCBI Taxonomy" id="301880"/>
    <lineage>
        <taxon>Eukaryota</taxon>
        <taxon>Viridiplantae</taxon>
        <taxon>Streptophyta</taxon>
        <taxon>Embryophyta</taxon>
        <taxon>Tracheophyta</taxon>
        <taxon>Spermatophyta</taxon>
        <taxon>Magnoliopsida</taxon>
        <taxon>eudicotyledons</taxon>
        <taxon>Gunneridae</taxon>
        <taxon>Pentapetalae</taxon>
        <taxon>asterids</taxon>
        <taxon>campanulids</taxon>
        <taxon>Asterales</taxon>
        <taxon>Asteraceae</taxon>
        <taxon>Asteroideae</taxon>
        <taxon>Anthemideae</taxon>
        <taxon>Anthemidinae</taxon>
        <taxon>Tanacetum</taxon>
    </lineage>
</organism>
<proteinExistence type="predicted"/>
<dbReference type="Proteomes" id="UP001151760">
    <property type="component" value="Unassembled WGS sequence"/>
</dbReference>
<feature type="region of interest" description="Disordered" evidence="1">
    <location>
        <begin position="1"/>
        <end position="29"/>
    </location>
</feature>
<protein>
    <submittedName>
        <fullName evidence="2">Uncharacterized protein</fullName>
    </submittedName>
</protein>
<reference evidence="2" key="1">
    <citation type="journal article" date="2022" name="Int. J. Mol. Sci.">
        <title>Draft Genome of Tanacetum Coccineum: Genomic Comparison of Closely Related Tanacetum-Family Plants.</title>
        <authorList>
            <person name="Yamashiro T."/>
            <person name="Shiraishi A."/>
            <person name="Nakayama K."/>
            <person name="Satake H."/>
        </authorList>
    </citation>
    <scope>NUCLEOTIDE SEQUENCE</scope>
</reference>
<evidence type="ECO:0000313" key="3">
    <source>
        <dbReference type="Proteomes" id="UP001151760"/>
    </source>
</evidence>
<name>A0ABQ5IGU2_9ASTR</name>
<dbReference type="EMBL" id="BQNB010020766">
    <property type="protein sequence ID" value="GJT99384.1"/>
    <property type="molecule type" value="Genomic_DNA"/>
</dbReference>